<evidence type="ECO:0000256" key="3">
    <source>
        <dbReference type="ARBA" id="ARBA00022741"/>
    </source>
</evidence>
<accession>A0A2T9ZJF0</accession>
<feature type="domain" description="Helicase ATP-binding" evidence="11">
    <location>
        <begin position="20"/>
        <end position="211"/>
    </location>
</feature>
<dbReference type="EMBL" id="MBFS01000094">
    <property type="protein sequence ID" value="PVV04680.1"/>
    <property type="molecule type" value="Genomic_DNA"/>
</dbReference>
<dbReference type="GO" id="GO:0034085">
    <property type="term" value="P:establishment of sister chromatid cohesion"/>
    <property type="evidence" value="ECO:0007669"/>
    <property type="project" value="TreeGrafter"/>
</dbReference>
<dbReference type="PANTHER" id="PTHR11472:SF41">
    <property type="entry name" value="ATP-DEPENDENT DNA HELICASE DDX11-RELATED"/>
    <property type="match status" value="1"/>
</dbReference>
<organism evidence="13 14">
    <name type="scientific">Smittium megazygosporum</name>
    <dbReference type="NCBI Taxonomy" id="133381"/>
    <lineage>
        <taxon>Eukaryota</taxon>
        <taxon>Fungi</taxon>
        <taxon>Fungi incertae sedis</taxon>
        <taxon>Zoopagomycota</taxon>
        <taxon>Kickxellomycotina</taxon>
        <taxon>Harpellomycetes</taxon>
        <taxon>Harpellales</taxon>
        <taxon>Legeriomycetaceae</taxon>
        <taxon>Smittium</taxon>
    </lineage>
</organism>
<dbReference type="Gene3D" id="3.40.50.300">
    <property type="entry name" value="P-loop containing nucleotide triphosphate hydrolases"/>
    <property type="match status" value="1"/>
</dbReference>
<dbReference type="GO" id="GO:0003678">
    <property type="term" value="F:DNA helicase activity"/>
    <property type="evidence" value="ECO:0007669"/>
    <property type="project" value="InterPro"/>
</dbReference>
<evidence type="ECO:0000256" key="7">
    <source>
        <dbReference type="ARBA" id="ARBA00029709"/>
    </source>
</evidence>
<dbReference type="GO" id="GO:0005634">
    <property type="term" value="C:nucleus"/>
    <property type="evidence" value="ECO:0007669"/>
    <property type="project" value="TreeGrafter"/>
</dbReference>
<evidence type="ECO:0000256" key="1">
    <source>
        <dbReference type="ARBA" id="ARBA00016387"/>
    </source>
</evidence>
<dbReference type="OrthoDB" id="267079at2759"/>
<keyword evidence="5" id="KW-0067">ATP-binding</keyword>
<dbReference type="GO" id="GO:0016818">
    <property type="term" value="F:hydrolase activity, acting on acid anhydrides, in phosphorus-containing anhydrides"/>
    <property type="evidence" value="ECO:0007669"/>
    <property type="project" value="InterPro"/>
</dbReference>
<evidence type="ECO:0000256" key="6">
    <source>
        <dbReference type="ARBA" id="ARBA00023306"/>
    </source>
</evidence>
<gene>
    <name evidence="12" type="ORF">BB560_000813</name>
    <name evidence="13" type="ORF">BB560_000816</name>
</gene>
<dbReference type="InterPro" id="IPR014013">
    <property type="entry name" value="Helic_SF1/SF2_ATP-bd_DinG/Rad3"/>
</dbReference>
<evidence type="ECO:0000313" key="14">
    <source>
        <dbReference type="Proteomes" id="UP000245609"/>
    </source>
</evidence>
<protein>
    <recommendedName>
        <fullName evidence="2">ATP-dependent DNA helicase CHL1</fullName>
    </recommendedName>
    <alternativeName>
        <fullName evidence="1">ATP-dependent DNA helicase chl1</fullName>
    </alternativeName>
    <alternativeName>
        <fullName evidence="7">Chromosome loss protein 1</fullName>
    </alternativeName>
    <alternativeName>
        <fullName evidence="8 9">DNA 5'-3' helicase CHL1</fullName>
    </alternativeName>
</protein>
<evidence type="ECO:0000256" key="2">
    <source>
        <dbReference type="ARBA" id="ARBA00017386"/>
    </source>
</evidence>
<dbReference type="EMBL" id="MBFS01000094">
    <property type="protein sequence ID" value="PVV04675.1"/>
    <property type="molecule type" value="Genomic_DNA"/>
</dbReference>
<dbReference type="SUPFAM" id="SSF52540">
    <property type="entry name" value="P-loop containing nucleoside triphosphate hydrolases"/>
    <property type="match status" value="1"/>
</dbReference>
<evidence type="ECO:0000313" key="12">
    <source>
        <dbReference type="EMBL" id="PVV04675.1"/>
    </source>
</evidence>
<dbReference type="InterPro" id="IPR027417">
    <property type="entry name" value="P-loop_NTPase"/>
</dbReference>
<comment type="function">
    <text evidence="10">ATP-dependent DNA helicase important for chromosome transmission and normal cell cycle progression in G(2)/M. May have a role in changing DNA topology to allow the loading of proteins involved in maintaining sister chromatid cohesion in the vicinity of the centromeres. Has a specific role in chromosome segregation during meiosis II.</text>
</comment>
<proteinExistence type="predicted"/>
<evidence type="ECO:0000256" key="4">
    <source>
        <dbReference type="ARBA" id="ARBA00022801"/>
    </source>
</evidence>
<evidence type="ECO:0000256" key="5">
    <source>
        <dbReference type="ARBA" id="ARBA00022840"/>
    </source>
</evidence>
<dbReference type="InterPro" id="IPR045028">
    <property type="entry name" value="DinG/Rad3-like"/>
</dbReference>
<reference evidence="13 14" key="1">
    <citation type="journal article" date="2018" name="MBio">
        <title>Comparative Genomics Reveals the Core Gene Toolbox for the Fungus-Insect Symbiosis.</title>
        <authorList>
            <person name="Wang Y."/>
            <person name="Stata M."/>
            <person name="Wang W."/>
            <person name="Stajich J.E."/>
            <person name="White M.M."/>
            <person name="Moncalvo J.M."/>
        </authorList>
    </citation>
    <scope>NUCLEOTIDE SEQUENCE [LARGE SCALE GENOMIC DNA]</scope>
    <source>
        <strain evidence="13 14">SC-DP-2</strain>
    </source>
</reference>
<dbReference type="AlphaFoldDB" id="A0A2T9ZJF0"/>
<dbReference type="SMART" id="SM00488">
    <property type="entry name" value="DEXDc2"/>
    <property type="match status" value="1"/>
</dbReference>
<evidence type="ECO:0000313" key="13">
    <source>
        <dbReference type="EMBL" id="PVV04680.1"/>
    </source>
</evidence>
<evidence type="ECO:0000256" key="9">
    <source>
        <dbReference type="ARBA" id="ARBA00045008"/>
    </source>
</evidence>
<evidence type="ECO:0000256" key="10">
    <source>
        <dbReference type="ARBA" id="ARBA00045702"/>
    </source>
</evidence>
<sequence>MHLEVKEYLPEDGYLEVPQSPKDFCFPFEPYKIQVDFMQNLFEALESGKFGVFQSPTGTGKTLSLLCGALTWLKLDSDRKNSSKVIYNEREPEWMSKQRRDKRFKEREQEATQLQKEYDAWVKAIKKAELQGGLENRKRMFKKQTQLEGVSLMAGDKSTSADTDDILEDYESDNDALTIDDKSEVEKWLKRLQFNCPIIREMRDLGNNNKN</sequence>
<keyword evidence="6" id="KW-0131">Cell cycle</keyword>
<evidence type="ECO:0000256" key="8">
    <source>
        <dbReference type="ARBA" id="ARBA00044998"/>
    </source>
</evidence>
<dbReference type="PANTHER" id="PTHR11472">
    <property type="entry name" value="DNA REPAIR DEAD HELICASE RAD3/XP-D SUBFAMILY MEMBER"/>
    <property type="match status" value="1"/>
</dbReference>
<dbReference type="PROSITE" id="PS51193">
    <property type="entry name" value="HELICASE_ATP_BIND_2"/>
    <property type="match status" value="1"/>
</dbReference>
<keyword evidence="14" id="KW-1185">Reference proteome</keyword>
<keyword evidence="4" id="KW-0378">Hydrolase</keyword>
<dbReference type="GO" id="GO:0005524">
    <property type="term" value="F:ATP binding"/>
    <property type="evidence" value="ECO:0007669"/>
    <property type="project" value="UniProtKB-KW"/>
</dbReference>
<evidence type="ECO:0000259" key="11">
    <source>
        <dbReference type="PROSITE" id="PS51193"/>
    </source>
</evidence>
<dbReference type="InterPro" id="IPR006554">
    <property type="entry name" value="Helicase-like_DEXD_c2"/>
</dbReference>
<comment type="caution">
    <text evidence="13">The sequence shown here is derived from an EMBL/GenBank/DDBJ whole genome shotgun (WGS) entry which is preliminary data.</text>
</comment>
<name>A0A2T9ZJF0_9FUNG</name>
<dbReference type="Proteomes" id="UP000245609">
    <property type="component" value="Unassembled WGS sequence"/>
</dbReference>
<keyword evidence="3" id="KW-0547">Nucleotide-binding</keyword>
<dbReference type="STRING" id="133381.A0A2T9ZJF0"/>